<dbReference type="EC" id="2.3.1.39" evidence="2"/>
<dbReference type="GO" id="GO:0004314">
    <property type="term" value="F:[acyl-carrier-protein] S-malonyltransferase activity"/>
    <property type="evidence" value="ECO:0007669"/>
    <property type="project" value="UniProtKB-EC"/>
</dbReference>
<dbReference type="Gene3D" id="3.30.70.250">
    <property type="entry name" value="Malonyl-CoA ACP transacylase, ACP-binding"/>
    <property type="match status" value="1"/>
</dbReference>
<dbReference type="EMBL" id="CP036280">
    <property type="protein sequence ID" value="QDU71101.1"/>
    <property type="molecule type" value="Genomic_DNA"/>
</dbReference>
<feature type="active site" evidence="3">
    <location>
        <position position="104"/>
    </location>
</feature>
<evidence type="ECO:0000256" key="3">
    <source>
        <dbReference type="PIRSR" id="PIRSR000446-1"/>
    </source>
</evidence>
<dbReference type="SUPFAM" id="SSF55048">
    <property type="entry name" value="Probable ACP-binding domain of malonyl-CoA ACP transacylase"/>
    <property type="match status" value="1"/>
</dbReference>
<evidence type="ECO:0000313" key="6">
    <source>
        <dbReference type="Proteomes" id="UP000320386"/>
    </source>
</evidence>
<dbReference type="PANTHER" id="PTHR47170">
    <property type="entry name" value="MALONYL-COA ACP TRANSACYLASE, ACP-BINDING"/>
    <property type="match status" value="1"/>
</dbReference>
<proteinExistence type="inferred from homology"/>
<protein>
    <recommendedName>
        <fullName evidence="1 2">Malonyl CoA-acyl carrier protein transacylase</fullName>
        <ecNumber evidence="2">2.3.1.39</ecNumber>
    </recommendedName>
</protein>
<dbReference type="InterPro" id="IPR001227">
    <property type="entry name" value="Ac_transferase_dom_sf"/>
</dbReference>
<reference evidence="5 6" key="1">
    <citation type="submission" date="2019-02" db="EMBL/GenBank/DDBJ databases">
        <title>Deep-cultivation of Planctomycetes and their phenomic and genomic characterization uncovers novel biology.</title>
        <authorList>
            <person name="Wiegand S."/>
            <person name="Jogler M."/>
            <person name="Boedeker C."/>
            <person name="Pinto D."/>
            <person name="Vollmers J."/>
            <person name="Rivas-Marin E."/>
            <person name="Kohn T."/>
            <person name="Peeters S.H."/>
            <person name="Heuer A."/>
            <person name="Rast P."/>
            <person name="Oberbeckmann S."/>
            <person name="Bunk B."/>
            <person name="Jeske O."/>
            <person name="Meyerdierks A."/>
            <person name="Storesund J.E."/>
            <person name="Kallscheuer N."/>
            <person name="Luecker S."/>
            <person name="Lage O.M."/>
            <person name="Pohl T."/>
            <person name="Merkel B.J."/>
            <person name="Hornburger P."/>
            <person name="Mueller R.-W."/>
            <person name="Bruemmer F."/>
            <person name="Labrenz M."/>
            <person name="Spormann A.M."/>
            <person name="Op den Camp H."/>
            <person name="Overmann J."/>
            <person name="Amann R."/>
            <person name="Jetten M.S.M."/>
            <person name="Mascher T."/>
            <person name="Medema M.H."/>
            <person name="Devos D.P."/>
            <person name="Kaster A.-K."/>
            <person name="Ovreas L."/>
            <person name="Rohde M."/>
            <person name="Galperin M.Y."/>
            <person name="Jogler C."/>
        </authorList>
    </citation>
    <scope>NUCLEOTIDE SEQUENCE [LARGE SCALE GENOMIC DNA]</scope>
    <source>
        <strain evidence="5 6">Pan265</strain>
    </source>
</reference>
<dbReference type="KEGG" id="mcad:Pan265_09490"/>
<evidence type="ECO:0000256" key="1">
    <source>
        <dbReference type="ARBA" id="ARBA00018953"/>
    </source>
</evidence>
<dbReference type="RefSeq" id="WP_236254690.1">
    <property type="nucleotide sequence ID" value="NZ_CP036280.1"/>
</dbReference>
<dbReference type="InterPro" id="IPR004410">
    <property type="entry name" value="Malonyl_CoA-ACP_transAc_FabD"/>
</dbReference>
<dbReference type="AlphaFoldDB" id="A0A518BVW3"/>
<evidence type="ECO:0000259" key="4">
    <source>
        <dbReference type="SMART" id="SM00827"/>
    </source>
</evidence>
<keyword evidence="2 5" id="KW-0808">Transferase</keyword>
<dbReference type="InterPro" id="IPR052760">
    <property type="entry name" value="Mitochondrial_malonyltrans"/>
</dbReference>
<dbReference type="PIRSF" id="PIRSF000446">
    <property type="entry name" value="Mct"/>
    <property type="match status" value="1"/>
</dbReference>
<dbReference type="NCBIfam" id="TIGR00128">
    <property type="entry name" value="fabD"/>
    <property type="match status" value="1"/>
</dbReference>
<organism evidence="5 6">
    <name type="scientific">Mucisphaera calidilacus</name>
    <dbReference type="NCBI Taxonomy" id="2527982"/>
    <lineage>
        <taxon>Bacteria</taxon>
        <taxon>Pseudomonadati</taxon>
        <taxon>Planctomycetota</taxon>
        <taxon>Phycisphaerae</taxon>
        <taxon>Phycisphaerales</taxon>
        <taxon>Phycisphaeraceae</taxon>
        <taxon>Mucisphaera</taxon>
    </lineage>
</organism>
<dbReference type="InterPro" id="IPR016035">
    <property type="entry name" value="Acyl_Trfase/lysoPLipase"/>
</dbReference>
<feature type="domain" description="Malonyl-CoA:ACP transacylase (MAT)" evidence="4">
    <location>
        <begin position="16"/>
        <end position="311"/>
    </location>
</feature>
<dbReference type="Proteomes" id="UP000320386">
    <property type="component" value="Chromosome"/>
</dbReference>
<dbReference type="Pfam" id="PF00698">
    <property type="entry name" value="Acyl_transf_1"/>
    <property type="match status" value="1"/>
</dbReference>
<sequence>MSSNAATQTVTAVALLCPGQGAQHIGMGKSWAEASAAARDVFQQANDILGYDLTSLCFDGPEDVLNRTDRAQPAIYTASVASYRGLVETGELNPDDLAMTAGLSLGEFTALHLADAVTFENGLKLVQLRGEAMQQAAEAADSSMVAVTGDVTEEKILELCDKARGEGILVPANYNSPMQVVVSGSTDACERAVKVADEMGLKPTPLAVAGAFHSPIMAPAANKLREALVQTPFTAPRVPVIANVTGQPHDDNPDAIREQLVNQLTHPVRWTQSMGLAAQDFSFSQFRELAPGRVLSGLMRRIDRSIKVRNHAEPA</sequence>
<dbReference type="Gene3D" id="3.40.366.10">
    <property type="entry name" value="Malonyl-Coenzyme A Acyl Carrier Protein, domain 2"/>
    <property type="match status" value="1"/>
</dbReference>
<dbReference type="InterPro" id="IPR014043">
    <property type="entry name" value="Acyl_transferase_dom"/>
</dbReference>
<keyword evidence="2 5" id="KW-0012">Acyltransferase</keyword>
<dbReference type="InterPro" id="IPR016036">
    <property type="entry name" value="Malonyl_transacylase_ACP-bd"/>
</dbReference>
<evidence type="ECO:0000313" key="5">
    <source>
        <dbReference type="EMBL" id="QDU71101.1"/>
    </source>
</evidence>
<accession>A0A518BVW3</accession>
<comment type="similarity">
    <text evidence="2">Belongs to the fabD family.</text>
</comment>
<dbReference type="SUPFAM" id="SSF52151">
    <property type="entry name" value="FabD/lysophospholipase-like"/>
    <property type="match status" value="1"/>
</dbReference>
<dbReference type="PANTHER" id="PTHR47170:SF2">
    <property type="entry name" value="MALONYL-COA:ACP TRANSACYLASE (MAT) DOMAIN-CONTAINING PROTEIN"/>
    <property type="match status" value="1"/>
</dbReference>
<keyword evidence="6" id="KW-1185">Reference proteome</keyword>
<comment type="catalytic activity">
    <reaction evidence="2">
        <text>holo-[ACP] + malonyl-CoA = malonyl-[ACP] + CoA</text>
        <dbReference type="Rhea" id="RHEA:41792"/>
        <dbReference type="Rhea" id="RHEA-COMP:9623"/>
        <dbReference type="Rhea" id="RHEA-COMP:9685"/>
        <dbReference type="ChEBI" id="CHEBI:57287"/>
        <dbReference type="ChEBI" id="CHEBI:57384"/>
        <dbReference type="ChEBI" id="CHEBI:64479"/>
        <dbReference type="ChEBI" id="CHEBI:78449"/>
        <dbReference type="EC" id="2.3.1.39"/>
    </reaction>
</comment>
<dbReference type="SMART" id="SM00827">
    <property type="entry name" value="PKS_AT"/>
    <property type="match status" value="1"/>
</dbReference>
<gene>
    <name evidence="5" type="primary">fabD</name>
    <name evidence="5" type="ORF">Pan265_09490</name>
</gene>
<dbReference type="InterPro" id="IPR024925">
    <property type="entry name" value="Malonyl_CoA-ACP_transAc"/>
</dbReference>
<evidence type="ECO:0000256" key="2">
    <source>
        <dbReference type="PIRNR" id="PIRNR000446"/>
    </source>
</evidence>
<feature type="active site" evidence="3">
    <location>
        <position position="213"/>
    </location>
</feature>
<name>A0A518BVW3_9BACT</name>